<organism evidence="2 3">
    <name type="scientific">Paenibacillus gyeongsangnamensis</name>
    <dbReference type="NCBI Taxonomy" id="3388067"/>
    <lineage>
        <taxon>Bacteria</taxon>
        <taxon>Bacillati</taxon>
        <taxon>Bacillota</taxon>
        <taxon>Bacilli</taxon>
        <taxon>Bacillales</taxon>
        <taxon>Paenibacillaceae</taxon>
        <taxon>Paenibacillus</taxon>
    </lineage>
</organism>
<evidence type="ECO:0000313" key="3">
    <source>
        <dbReference type="Proteomes" id="UP001527882"/>
    </source>
</evidence>
<proteinExistence type="predicted"/>
<feature type="transmembrane region" description="Helical" evidence="1">
    <location>
        <begin position="12"/>
        <end position="31"/>
    </location>
</feature>
<keyword evidence="1" id="KW-1133">Transmembrane helix</keyword>
<reference evidence="2 3" key="1">
    <citation type="submission" date="2022-12" db="EMBL/GenBank/DDBJ databases">
        <title>Draft genome sequence of Paenibacillus sp. dW9.</title>
        <authorList>
            <person name="Choi E.-W."/>
            <person name="Kim D.-U."/>
        </authorList>
    </citation>
    <scope>NUCLEOTIDE SEQUENCE [LARGE SCALE GENOMIC DNA]</scope>
    <source>
        <strain evidence="3">dW9</strain>
    </source>
</reference>
<keyword evidence="1" id="KW-0472">Membrane</keyword>
<evidence type="ECO:0008006" key="4">
    <source>
        <dbReference type="Google" id="ProtNLM"/>
    </source>
</evidence>
<keyword evidence="1" id="KW-0812">Transmembrane</keyword>
<keyword evidence="3" id="KW-1185">Reference proteome</keyword>
<dbReference type="EMBL" id="JAQAGZ010000002">
    <property type="protein sequence ID" value="MCZ8511541.1"/>
    <property type="molecule type" value="Genomic_DNA"/>
</dbReference>
<evidence type="ECO:0000313" key="2">
    <source>
        <dbReference type="EMBL" id="MCZ8511541.1"/>
    </source>
</evidence>
<dbReference type="Proteomes" id="UP001527882">
    <property type="component" value="Unassembled WGS sequence"/>
</dbReference>
<accession>A0ABT4Q3U2</accession>
<sequence>MEWITHLFEQYGYYVLFLGLFAESLALPFPGELAMAISGHKTALGSFHIPITRYAFL</sequence>
<dbReference type="RefSeq" id="WP_269879938.1">
    <property type="nucleotide sequence ID" value="NZ_JAQAGZ010000002.1"/>
</dbReference>
<evidence type="ECO:0000256" key="1">
    <source>
        <dbReference type="SAM" id="Phobius"/>
    </source>
</evidence>
<protein>
    <recommendedName>
        <fullName evidence="4">DedA family protein</fullName>
    </recommendedName>
</protein>
<name>A0ABT4Q3U2_9BACL</name>
<gene>
    <name evidence="2" type="ORF">O9H85_03640</name>
</gene>
<comment type="caution">
    <text evidence="2">The sequence shown here is derived from an EMBL/GenBank/DDBJ whole genome shotgun (WGS) entry which is preliminary data.</text>
</comment>